<evidence type="ECO:0000313" key="3">
    <source>
        <dbReference type="Proteomes" id="UP000240760"/>
    </source>
</evidence>
<name>A0A2T4C959_TRILO</name>
<evidence type="ECO:0000313" key="2">
    <source>
        <dbReference type="EMBL" id="PTB78099.1"/>
    </source>
</evidence>
<accession>A0A2T4C959</accession>
<organism evidence="2 3">
    <name type="scientific">Trichoderma longibrachiatum ATCC 18648</name>
    <dbReference type="NCBI Taxonomy" id="983965"/>
    <lineage>
        <taxon>Eukaryota</taxon>
        <taxon>Fungi</taxon>
        <taxon>Dikarya</taxon>
        <taxon>Ascomycota</taxon>
        <taxon>Pezizomycotina</taxon>
        <taxon>Sordariomycetes</taxon>
        <taxon>Hypocreomycetidae</taxon>
        <taxon>Hypocreales</taxon>
        <taxon>Hypocreaceae</taxon>
        <taxon>Trichoderma</taxon>
    </lineage>
</organism>
<sequence>MPTRDGAQCSGSPPLSLPRCFPLLAPLSAHGGSRRLFSLAIAVEDMKDWMRIRWCGWVPAATGVVGNCPGVQRAVERTLSIDDRANTQDTERQQTSNNHTDTIPSAGAGSYASAALQLQHPPPAPAPVLGSLQIRVPVPSARAATVWRLGLSPVSGRLSRVGTRNG</sequence>
<protein>
    <submittedName>
        <fullName evidence="2">Uncharacterized protein</fullName>
    </submittedName>
</protein>
<reference evidence="2 3" key="1">
    <citation type="submission" date="2016-07" db="EMBL/GenBank/DDBJ databases">
        <title>Multiple horizontal gene transfer events from other fungi enriched the ability of initially mycotrophic Trichoderma (Ascomycota) to feed on dead plant biomass.</title>
        <authorList>
            <consortium name="DOE Joint Genome Institute"/>
            <person name="Aerts A."/>
            <person name="Atanasova L."/>
            <person name="Chenthamara K."/>
            <person name="Zhang J."/>
            <person name="Grujic M."/>
            <person name="Henrissat B."/>
            <person name="Kuo A."/>
            <person name="Salamov A."/>
            <person name="Lipzen A."/>
            <person name="Labutti K."/>
            <person name="Barry K."/>
            <person name="Miao Y."/>
            <person name="Rahimi M.J."/>
            <person name="Shen Q."/>
            <person name="Grigoriev I.V."/>
            <person name="Kubicek C.P."/>
            <person name="Druzhinina I.S."/>
        </authorList>
    </citation>
    <scope>NUCLEOTIDE SEQUENCE [LARGE SCALE GENOMIC DNA]</scope>
    <source>
        <strain evidence="2 3">ATCC 18648</strain>
    </source>
</reference>
<dbReference type="EMBL" id="KZ679129">
    <property type="protein sequence ID" value="PTB78099.1"/>
    <property type="molecule type" value="Genomic_DNA"/>
</dbReference>
<feature type="region of interest" description="Disordered" evidence="1">
    <location>
        <begin position="80"/>
        <end position="106"/>
    </location>
</feature>
<feature type="compositionally biased region" description="Basic and acidic residues" evidence="1">
    <location>
        <begin position="80"/>
        <end position="92"/>
    </location>
</feature>
<dbReference type="AlphaFoldDB" id="A0A2T4C959"/>
<gene>
    <name evidence="2" type="ORF">M440DRAFT_252862</name>
</gene>
<evidence type="ECO:0000256" key="1">
    <source>
        <dbReference type="SAM" id="MobiDB-lite"/>
    </source>
</evidence>
<feature type="compositionally biased region" description="Polar residues" evidence="1">
    <location>
        <begin position="93"/>
        <end position="103"/>
    </location>
</feature>
<keyword evidence="3" id="KW-1185">Reference proteome</keyword>
<proteinExistence type="predicted"/>
<dbReference type="Proteomes" id="UP000240760">
    <property type="component" value="Unassembled WGS sequence"/>
</dbReference>